<dbReference type="InterPro" id="IPR041318">
    <property type="entry name" value="pEK499_p136"/>
</dbReference>
<gene>
    <name evidence="2" type="ORF">SAMN06265364_1576</name>
</gene>
<comment type="caution">
    <text evidence="2">The sequence shown here is derived from an EMBL/GenBank/DDBJ whole genome shotgun (WGS) entry which is preliminary data.</text>
</comment>
<dbReference type="Pfam" id="PF18736">
    <property type="entry name" value="pEK499_p136"/>
    <property type="match status" value="1"/>
</dbReference>
<evidence type="ECO:0000313" key="3">
    <source>
        <dbReference type="Proteomes" id="UP000198427"/>
    </source>
</evidence>
<organism evidence="2 3">
    <name type="scientific">Prevotella jejuni</name>
    <dbReference type="NCBI Taxonomy" id="1177574"/>
    <lineage>
        <taxon>Bacteria</taxon>
        <taxon>Pseudomonadati</taxon>
        <taxon>Bacteroidota</taxon>
        <taxon>Bacteroidia</taxon>
        <taxon>Bacteroidales</taxon>
        <taxon>Prevotellaceae</taxon>
        <taxon>Prevotella</taxon>
    </lineage>
</organism>
<feature type="domain" description="pEK499-p136 HEPN" evidence="1">
    <location>
        <begin position="74"/>
        <end position="147"/>
    </location>
</feature>
<proteinExistence type="predicted"/>
<evidence type="ECO:0000259" key="1">
    <source>
        <dbReference type="Pfam" id="PF18736"/>
    </source>
</evidence>
<dbReference type="AlphaFoldDB" id="A0A2N9QSC9"/>
<evidence type="ECO:0000313" key="2">
    <source>
        <dbReference type="EMBL" id="SNS16816.1"/>
    </source>
</evidence>
<protein>
    <recommendedName>
        <fullName evidence="1">pEK499-p136 HEPN domain-containing protein</fullName>
    </recommendedName>
</protein>
<reference evidence="2 3" key="1">
    <citation type="submission" date="2017-06" db="EMBL/GenBank/DDBJ databases">
        <authorList>
            <person name="Varghese N."/>
            <person name="Submissions S."/>
        </authorList>
    </citation>
    <scope>NUCLEOTIDE SEQUENCE [LARGE SCALE GENOMIC DNA]</scope>
    <source>
        <strain evidence="2 3">DSM 26989</strain>
    </source>
</reference>
<name>A0A2N9QSC9_9BACT</name>
<dbReference type="KEGG" id="pje:CRM71_15450"/>
<keyword evidence="3" id="KW-1185">Reference proteome</keyword>
<dbReference type="EMBL" id="FZNZ01000057">
    <property type="protein sequence ID" value="SNS16816.1"/>
    <property type="molecule type" value="Genomic_DNA"/>
</dbReference>
<sequence>MPIKMINGFNEDKLFILYAYLCRYEHKIKGINTLKELTSMYPNLHKLESLISSFSCNIVKRESMPAMGLLALPNILYMTNSKNSKVLSFLTHIRNSIAHGQIMKEKDYIHIIDYSENKNTKEKIYTARGKVEIPKIEAILDLVIENVEL</sequence>
<accession>A0A2N9QSC9</accession>
<dbReference type="Proteomes" id="UP000198427">
    <property type="component" value="Unassembled WGS sequence"/>
</dbReference>